<organism evidence="3">
    <name type="scientific">Nicotiana tabacum</name>
    <name type="common">Common tobacco</name>
    <dbReference type="NCBI Taxonomy" id="4097"/>
    <lineage>
        <taxon>Eukaryota</taxon>
        <taxon>Viridiplantae</taxon>
        <taxon>Streptophyta</taxon>
        <taxon>Embryophyta</taxon>
        <taxon>Tracheophyta</taxon>
        <taxon>Spermatophyta</taxon>
        <taxon>Magnoliopsida</taxon>
        <taxon>eudicotyledons</taxon>
        <taxon>Gunneridae</taxon>
        <taxon>Pentapetalae</taxon>
        <taxon>asterids</taxon>
        <taxon>lamiids</taxon>
        <taxon>Solanales</taxon>
        <taxon>Solanaceae</taxon>
        <taxon>Nicotianoideae</taxon>
        <taxon>Nicotianeae</taxon>
        <taxon>Nicotiana</taxon>
    </lineage>
</organism>
<name>A0A1S3XRW0_TOBAC</name>
<evidence type="ECO:0000256" key="1">
    <source>
        <dbReference type="SAM" id="Coils"/>
    </source>
</evidence>
<evidence type="ECO:0000256" key="2">
    <source>
        <dbReference type="SAM" id="MobiDB-lite"/>
    </source>
</evidence>
<evidence type="ECO:0000313" key="3">
    <source>
        <dbReference type="RefSeq" id="XP_016442683.1"/>
    </source>
</evidence>
<dbReference type="AlphaFoldDB" id="A0A1S3XRW0"/>
<dbReference type="KEGG" id="nta:107768088"/>
<feature type="region of interest" description="Disordered" evidence="2">
    <location>
        <begin position="1"/>
        <end position="34"/>
    </location>
</feature>
<protein>
    <submittedName>
        <fullName evidence="3">Kinesin-related protein 4-like</fullName>
    </submittedName>
</protein>
<reference evidence="3" key="1">
    <citation type="submission" date="2025-08" db="UniProtKB">
        <authorList>
            <consortium name="RefSeq"/>
        </authorList>
    </citation>
    <scope>IDENTIFICATION</scope>
</reference>
<dbReference type="RefSeq" id="XP_016442683.1">
    <property type="nucleotide sequence ID" value="XM_016587197.1"/>
</dbReference>
<keyword evidence="1" id="KW-0175">Coiled coil</keyword>
<sequence>MKKKKDHERIESKRDKNLVLKTDNNESSDEDADKAYLTKRFQKMVRKNGGIPKNGNSSKPRGYDLCHKCGKKDIADNVVKQALAAWGDSSSESGEDDNKGDISMMAVESEATEYDSIFTLMAQSDDDEDDDEDEKLISLDNVLIDAYHSLINDKNALTTVLGEIEHERDDLVVVAVDQKETIESLKREKDTLTERIANIEHERDGLLVVVVDLKETIEELKREGRHEITQKGKEFASEAHLRLEDELKSVKSSLCAKLERNRQL</sequence>
<accession>A0A1S3XRW0</accession>
<gene>
    <name evidence="3" type="primary">LOC107768088</name>
</gene>
<proteinExistence type="predicted"/>
<dbReference type="OrthoDB" id="1305626at2759"/>
<feature type="coiled-coil region" evidence="1">
    <location>
        <begin position="175"/>
        <end position="223"/>
    </location>
</feature>
<feature type="compositionally biased region" description="Basic and acidic residues" evidence="2">
    <location>
        <begin position="7"/>
        <end position="18"/>
    </location>
</feature>
<dbReference type="PaxDb" id="4097-A0A1S3XRW0"/>